<evidence type="ECO:0000313" key="6">
    <source>
        <dbReference type="Proteomes" id="UP001569151"/>
    </source>
</evidence>
<reference evidence="5 6" key="1">
    <citation type="submission" date="2024-06" db="EMBL/GenBank/DDBJ databases">
        <authorList>
            <person name="Steensen K."/>
            <person name="Seneca J."/>
            <person name="Bartlau N."/>
            <person name="Yu A.X."/>
            <person name="Polz M.F."/>
        </authorList>
    </citation>
    <scope>NUCLEOTIDE SEQUENCE [LARGE SCALE GENOMIC DNA]</scope>
    <source>
        <strain evidence="5 6">1F146</strain>
    </source>
</reference>
<dbReference type="EMBL" id="JBGOOS010000048">
    <property type="protein sequence ID" value="MEZ8211268.1"/>
    <property type="molecule type" value="Genomic_DNA"/>
</dbReference>
<dbReference type="SMART" id="SM00260">
    <property type="entry name" value="CheW"/>
    <property type="match status" value="1"/>
</dbReference>
<evidence type="ECO:0000313" key="5">
    <source>
        <dbReference type="EMBL" id="MEZ8211268.1"/>
    </source>
</evidence>
<feature type="domain" description="CheW-like" evidence="4">
    <location>
        <begin position="40"/>
        <end position="182"/>
    </location>
</feature>
<name>A0ABV4MNW7_9VIBR</name>
<sequence length="187" mass="20801">MDTVTSDITNVNDISGAAKQNIEAQTAAMLENVSGEVSESADFLSFKLDHELYGVEIKDVEEIRVWERPTPIPRAPKFVRGVINLRGMIVPVIDLRLRFSIGTNDYRPTTVVIVLRYSDDEQERLMGLVVDAVSDVVSQGSNELYPAVGESLVTPYLQGLINVGDHVMSLLDTEELLNIDRILRADR</sequence>
<organism evidence="5 6">
    <name type="scientific">Vibrio bivalvicida</name>
    <dbReference type="NCBI Taxonomy" id="1276888"/>
    <lineage>
        <taxon>Bacteria</taxon>
        <taxon>Pseudomonadati</taxon>
        <taxon>Pseudomonadota</taxon>
        <taxon>Gammaproteobacteria</taxon>
        <taxon>Vibrionales</taxon>
        <taxon>Vibrionaceae</taxon>
        <taxon>Vibrio</taxon>
        <taxon>Vibrio oreintalis group</taxon>
    </lineage>
</organism>
<accession>A0ABV4MNW7</accession>
<evidence type="ECO:0000256" key="3">
    <source>
        <dbReference type="ARBA" id="ARBA00022490"/>
    </source>
</evidence>
<comment type="caution">
    <text evidence="5">The sequence shown here is derived from an EMBL/GenBank/DDBJ whole genome shotgun (WGS) entry which is preliminary data.</text>
</comment>
<evidence type="ECO:0000256" key="2">
    <source>
        <dbReference type="ARBA" id="ARBA00021483"/>
    </source>
</evidence>
<dbReference type="InterPro" id="IPR036061">
    <property type="entry name" value="CheW-like_dom_sf"/>
</dbReference>
<dbReference type="SUPFAM" id="SSF50341">
    <property type="entry name" value="CheW-like"/>
    <property type="match status" value="1"/>
</dbReference>
<dbReference type="Gene3D" id="2.40.50.180">
    <property type="entry name" value="CheA-289, Domain 4"/>
    <property type="match status" value="1"/>
</dbReference>
<dbReference type="PROSITE" id="PS50851">
    <property type="entry name" value="CHEW"/>
    <property type="match status" value="1"/>
</dbReference>
<dbReference type="PANTHER" id="PTHR22617">
    <property type="entry name" value="CHEMOTAXIS SENSOR HISTIDINE KINASE-RELATED"/>
    <property type="match status" value="1"/>
</dbReference>
<dbReference type="InterPro" id="IPR039315">
    <property type="entry name" value="CheW"/>
</dbReference>
<evidence type="ECO:0000259" key="4">
    <source>
        <dbReference type="PROSITE" id="PS50851"/>
    </source>
</evidence>
<evidence type="ECO:0000256" key="1">
    <source>
        <dbReference type="ARBA" id="ARBA00004496"/>
    </source>
</evidence>
<keyword evidence="6" id="KW-1185">Reference proteome</keyword>
<comment type="subcellular location">
    <subcellularLocation>
        <location evidence="1">Cytoplasm</location>
    </subcellularLocation>
</comment>
<dbReference type="Pfam" id="PF01584">
    <property type="entry name" value="CheW"/>
    <property type="match status" value="1"/>
</dbReference>
<gene>
    <name evidence="5" type="ORF">ACED39_21100</name>
</gene>
<protein>
    <recommendedName>
        <fullName evidence="2">Chemotaxis protein CheW</fullName>
    </recommendedName>
</protein>
<dbReference type="Gene3D" id="2.30.30.40">
    <property type="entry name" value="SH3 Domains"/>
    <property type="match status" value="1"/>
</dbReference>
<dbReference type="PANTHER" id="PTHR22617:SF45">
    <property type="entry name" value="CHEMOTAXIS PROTEIN CHEW"/>
    <property type="match status" value="1"/>
</dbReference>
<dbReference type="Proteomes" id="UP001569151">
    <property type="component" value="Unassembled WGS sequence"/>
</dbReference>
<dbReference type="RefSeq" id="WP_049845865.1">
    <property type="nucleotide sequence ID" value="NZ_JBGOOF010000001.1"/>
</dbReference>
<dbReference type="InterPro" id="IPR002545">
    <property type="entry name" value="CheW-lke_dom"/>
</dbReference>
<keyword evidence="3" id="KW-0963">Cytoplasm</keyword>
<proteinExistence type="predicted"/>